<dbReference type="PANTHER" id="PTHR48083">
    <property type="entry name" value="MEDIUM-CHAIN SPECIFIC ACYL-COA DEHYDROGENASE, MITOCHONDRIAL-RELATED"/>
    <property type="match status" value="1"/>
</dbReference>
<gene>
    <name evidence="3" type="ORF">FGL95_01540</name>
</gene>
<name>A0A848K547_9NOCA</name>
<sequence length="317" mass="33651">MSAIADQLADLELRGALRLPLPGSGETWSRWQQLADITRRNVVLGRLAEAHCDALAILAEFDESTPLPGELWGVWAAEPPSPVLEATREGDGWVLNGTKPWCSGASICTHALVTARVPEGRRLFAVDLRKPWATAVPDTWHAVGMAESDSGAVEFADADATPIGAPGAYLTRSGFWHGAIGVAACWYGGACSVADELHRHARRGGGDEHTAAHLGAVAAALHTARDTLKAAAAAIDADPTDEYGYARIRARSVRATVERSAAEVLDRVGRALGPAPLCSNAVHAHRVADLTVYLRQSHAERDLAALGHDLAALEQPW</sequence>
<dbReference type="EMBL" id="VCQU01000001">
    <property type="protein sequence ID" value="NMN93721.1"/>
    <property type="molecule type" value="Genomic_DNA"/>
</dbReference>
<keyword evidence="4" id="KW-1185">Reference proteome</keyword>
<dbReference type="Proteomes" id="UP000535543">
    <property type="component" value="Unassembled WGS sequence"/>
</dbReference>
<dbReference type="GO" id="GO:0033539">
    <property type="term" value="P:fatty acid beta-oxidation using acyl-CoA dehydrogenase"/>
    <property type="evidence" value="ECO:0007669"/>
    <property type="project" value="TreeGrafter"/>
</dbReference>
<accession>A0A848K547</accession>
<comment type="caution">
    <text evidence="3">The sequence shown here is derived from an EMBL/GenBank/DDBJ whole genome shotgun (WGS) entry which is preliminary data.</text>
</comment>
<dbReference type="GO" id="GO:0003995">
    <property type="term" value="F:acyl-CoA dehydrogenase activity"/>
    <property type="evidence" value="ECO:0007669"/>
    <property type="project" value="TreeGrafter"/>
</dbReference>
<feature type="domain" description="Acyl-CoA oxidase/dehydrogenase middle" evidence="2">
    <location>
        <begin position="86"/>
        <end position="157"/>
    </location>
</feature>
<dbReference type="Gene3D" id="2.40.110.10">
    <property type="entry name" value="Butyryl-CoA Dehydrogenase, subunit A, domain 2"/>
    <property type="match status" value="1"/>
</dbReference>
<dbReference type="SUPFAM" id="SSF56645">
    <property type="entry name" value="Acyl-CoA dehydrogenase NM domain-like"/>
    <property type="match status" value="1"/>
</dbReference>
<evidence type="ECO:0000259" key="2">
    <source>
        <dbReference type="Pfam" id="PF02770"/>
    </source>
</evidence>
<dbReference type="InterPro" id="IPR046373">
    <property type="entry name" value="Acyl-CoA_Oxase/DH_mid-dom_sf"/>
</dbReference>
<dbReference type="AlphaFoldDB" id="A0A848K547"/>
<dbReference type="GO" id="GO:0005737">
    <property type="term" value="C:cytoplasm"/>
    <property type="evidence" value="ECO:0007669"/>
    <property type="project" value="TreeGrafter"/>
</dbReference>
<evidence type="ECO:0000256" key="1">
    <source>
        <dbReference type="ARBA" id="ARBA00023002"/>
    </source>
</evidence>
<organism evidence="3 4">
    <name type="scientific">Antrihabitans stalactiti</name>
    <dbReference type="NCBI Taxonomy" id="2584121"/>
    <lineage>
        <taxon>Bacteria</taxon>
        <taxon>Bacillati</taxon>
        <taxon>Actinomycetota</taxon>
        <taxon>Actinomycetes</taxon>
        <taxon>Mycobacteriales</taxon>
        <taxon>Nocardiaceae</taxon>
        <taxon>Antrihabitans</taxon>
    </lineage>
</organism>
<proteinExistence type="predicted"/>
<evidence type="ECO:0000313" key="3">
    <source>
        <dbReference type="EMBL" id="NMN93721.1"/>
    </source>
</evidence>
<protein>
    <submittedName>
        <fullName evidence="3">Acyl-CoA dehydrogenase</fullName>
    </submittedName>
</protein>
<dbReference type="InterPro" id="IPR006091">
    <property type="entry name" value="Acyl-CoA_Oxase/DH_mid-dom"/>
</dbReference>
<dbReference type="PANTHER" id="PTHR48083:SF37">
    <property type="entry name" value="DEHYDROGENASE, PUTATIVE-RELATED"/>
    <property type="match status" value="1"/>
</dbReference>
<dbReference type="Pfam" id="PF02770">
    <property type="entry name" value="Acyl-CoA_dh_M"/>
    <property type="match status" value="1"/>
</dbReference>
<evidence type="ECO:0000313" key="4">
    <source>
        <dbReference type="Proteomes" id="UP000535543"/>
    </source>
</evidence>
<reference evidence="3 4" key="2">
    <citation type="submission" date="2020-06" db="EMBL/GenBank/DDBJ databases">
        <title>Antribacter stalactiti gen. nov., sp. nov., a new member of the family Nacardiaceae isolated from a cave.</title>
        <authorList>
            <person name="Kim I.S."/>
        </authorList>
    </citation>
    <scope>NUCLEOTIDE SEQUENCE [LARGE SCALE GENOMIC DNA]</scope>
    <source>
        <strain evidence="3 4">YC2-7</strain>
    </source>
</reference>
<reference evidence="3 4" key="1">
    <citation type="submission" date="2019-05" db="EMBL/GenBank/DDBJ databases">
        <authorList>
            <person name="Lee S.D."/>
        </authorList>
    </citation>
    <scope>NUCLEOTIDE SEQUENCE [LARGE SCALE GENOMIC DNA]</scope>
    <source>
        <strain evidence="3 4">YC2-7</strain>
    </source>
</reference>
<dbReference type="RefSeq" id="WP_169584418.1">
    <property type="nucleotide sequence ID" value="NZ_VCQU01000001.1"/>
</dbReference>
<dbReference type="InterPro" id="IPR009100">
    <property type="entry name" value="AcylCoA_DH/oxidase_NM_dom_sf"/>
</dbReference>
<keyword evidence="1" id="KW-0560">Oxidoreductase</keyword>
<dbReference type="InterPro" id="IPR050741">
    <property type="entry name" value="Acyl-CoA_dehydrogenase"/>
</dbReference>